<feature type="chain" id="PRO_5043967519" description="Pectinesterase inhibitor domain-containing protein" evidence="1">
    <location>
        <begin position="23"/>
        <end position="151"/>
    </location>
</feature>
<protein>
    <recommendedName>
        <fullName evidence="4">Pectinesterase inhibitor domain-containing protein</fullName>
    </recommendedName>
</protein>
<reference evidence="2" key="2">
    <citation type="submission" date="2023-06" db="EMBL/GenBank/DDBJ databases">
        <authorList>
            <person name="Ma L."/>
            <person name="Liu K.-W."/>
            <person name="Li Z."/>
            <person name="Hsiao Y.-Y."/>
            <person name="Qi Y."/>
            <person name="Fu T."/>
            <person name="Tang G."/>
            <person name="Zhang D."/>
            <person name="Sun W.-H."/>
            <person name="Liu D.-K."/>
            <person name="Li Y."/>
            <person name="Chen G.-Z."/>
            <person name="Liu X.-D."/>
            <person name="Liao X.-Y."/>
            <person name="Jiang Y.-T."/>
            <person name="Yu X."/>
            <person name="Hao Y."/>
            <person name="Huang J."/>
            <person name="Zhao X.-W."/>
            <person name="Ke S."/>
            <person name="Chen Y.-Y."/>
            <person name="Wu W.-L."/>
            <person name="Hsu J.-L."/>
            <person name="Lin Y.-F."/>
            <person name="Huang M.-D."/>
            <person name="Li C.-Y."/>
            <person name="Huang L."/>
            <person name="Wang Z.-W."/>
            <person name="Zhao X."/>
            <person name="Zhong W.-Y."/>
            <person name="Peng D.-H."/>
            <person name="Ahmad S."/>
            <person name="Lan S."/>
            <person name="Zhang J.-S."/>
            <person name="Tsai W.-C."/>
            <person name="Van De Peer Y."/>
            <person name="Liu Z.-J."/>
        </authorList>
    </citation>
    <scope>NUCLEOTIDE SEQUENCE</scope>
    <source>
        <strain evidence="2">CP</strain>
        <tissue evidence="2">Leaves</tissue>
    </source>
</reference>
<sequence length="151" mass="16163">MASTTTKLPLLLLLISLPLILSSRPESGRPSDRVDQTVTISQNTEVNIIESHSYVSKLLASSTDAKDKVILAFIVNLYNAMLVDIGKVIIDVKLNDDVSWSFAKLAAANANNAAVLAADKAKGLRGGPPKELVSRGENLVRHTSIVVSLTK</sequence>
<reference evidence="2" key="1">
    <citation type="journal article" date="2023" name="Nat. Commun.">
        <title>Diploid and tetraploid genomes of Acorus and the evolution of monocots.</title>
        <authorList>
            <person name="Ma L."/>
            <person name="Liu K.W."/>
            <person name="Li Z."/>
            <person name="Hsiao Y.Y."/>
            <person name="Qi Y."/>
            <person name="Fu T."/>
            <person name="Tang G.D."/>
            <person name="Zhang D."/>
            <person name="Sun W.H."/>
            <person name="Liu D.K."/>
            <person name="Li Y."/>
            <person name="Chen G.Z."/>
            <person name="Liu X.D."/>
            <person name="Liao X.Y."/>
            <person name="Jiang Y.T."/>
            <person name="Yu X."/>
            <person name="Hao Y."/>
            <person name="Huang J."/>
            <person name="Zhao X.W."/>
            <person name="Ke S."/>
            <person name="Chen Y.Y."/>
            <person name="Wu W.L."/>
            <person name="Hsu J.L."/>
            <person name="Lin Y.F."/>
            <person name="Huang M.D."/>
            <person name="Li C.Y."/>
            <person name="Huang L."/>
            <person name="Wang Z.W."/>
            <person name="Zhao X."/>
            <person name="Zhong W.Y."/>
            <person name="Peng D.H."/>
            <person name="Ahmad S."/>
            <person name="Lan S."/>
            <person name="Zhang J.S."/>
            <person name="Tsai W.C."/>
            <person name="Van de Peer Y."/>
            <person name="Liu Z.J."/>
        </authorList>
    </citation>
    <scope>NUCLEOTIDE SEQUENCE</scope>
    <source>
        <strain evidence="2">CP</strain>
    </source>
</reference>
<evidence type="ECO:0000313" key="2">
    <source>
        <dbReference type="EMBL" id="KAK1293714.1"/>
    </source>
</evidence>
<feature type="signal peptide" evidence="1">
    <location>
        <begin position="1"/>
        <end position="22"/>
    </location>
</feature>
<keyword evidence="1" id="KW-0732">Signal</keyword>
<dbReference type="EMBL" id="JAUJYO010000017">
    <property type="protein sequence ID" value="KAK1293714.1"/>
    <property type="molecule type" value="Genomic_DNA"/>
</dbReference>
<dbReference type="AlphaFoldDB" id="A0AAV9CYU9"/>
<comment type="caution">
    <text evidence="2">The sequence shown here is derived from an EMBL/GenBank/DDBJ whole genome shotgun (WGS) entry which is preliminary data.</text>
</comment>
<evidence type="ECO:0008006" key="4">
    <source>
        <dbReference type="Google" id="ProtNLM"/>
    </source>
</evidence>
<organism evidence="2 3">
    <name type="scientific">Acorus calamus</name>
    <name type="common">Sweet flag</name>
    <dbReference type="NCBI Taxonomy" id="4465"/>
    <lineage>
        <taxon>Eukaryota</taxon>
        <taxon>Viridiplantae</taxon>
        <taxon>Streptophyta</taxon>
        <taxon>Embryophyta</taxon>
        <taxon>Tracheophyta</taxon>
        <taxon>Spermatophyta</taxon>
        <taxon>Magnoliopsida</taxon>
        <taxon>Liliopsida</taxon>
        <taxon>Acoraceae</taxon>
        <taxon>Acorus</taxon>
    </lineage>
</organism>
<name>A0AAV9CYU9_ACOCL</name>
<dbReference type="Proteomes" id="UP001180020">
    <property type="component" value="Unassembled WGS sequence"/>
</dbReference>
<gene>
    <name evidence="2" type="ORF">QJS10_CPB17g01039</name>
</gene>
<keyword evidence="3" id="KW-1185">Reference proteome</keyword>
<evidence type="ECO:0000256" key="1">
    <source>
        <dbReference type="SAM" id="SignalP"/>
    </source>
</evidence>
<accession>A0AAV9CYU9</accession>
<evidence type="ECO:0000313" key="3">
    <source>
        <dbReference type="Proteomes" id="UP001180020"/>
    </source>
</evidence>
<proteinExistence type="predicted"/>